<sequence>METPSKFRRITSSVKSSISQIPEGKDGTSRAPEPSRAVPTTMSGSGTPRWTHLRTFVKALEQATRPLPPLKAAISELAESLGIHDSLLCGRKEYEILHSELEELFQTLQKHCVENIPPAITVTLEALCKIIKDEMEIIERKKGKRKLCEVAEAEQDAESILACYRRIQGHLQRISLNIDLSVWRIVDEVATDNRLNRLSSSLSACYNSAQAIELKRGPCTPGTRVDLLAQVLGWAGSSSPGSMYWVSGMAGTGKTTIAYSLCEELYANRRLGASFFCSRLLPECRDVNLIIPSIAYQLARASRPFRSVLSSVLKSDPDVHTRLPHLQFDALIATPLLEVKESLANTFVVVIDALDECDNKETTSQILDILLTKTLNLPVRFIVSSRPEPEIRDEMQKQNDAVNSRVVLHELDRHAVQADIEVYLRATLAPMSPTEEQILTLVGRAGVLFIYAATVVRYISHNRFRHNPRARLANVLESLNRSKNQHKEIDGLYTTILQAALDDPNLEEGERKDMQQVLHTVICAQEPLTVNAICGLLDMDDAEQVRAGLFPLWSVLHISGETELVTTLHASFPDYMFDSSRSGRYHCSRVSHNQCIARLCFDSLRRLQPQFNICGLESSFVRDDEVEGIEERIQSSISTELFYASRYWAVHLHHTRESPDLLQQLEELLSTRLLLWMEVMNLKKCAGDMPRLLRLLDKWKVERSTELDALLHDAWPPATVKSIISSR</sequence>
<feature type="domain" description="NACHT" evidence="3">
    <location>
        <begin position="242"/>
        <end position="387"/>
    </location>
</feature>
<name>A0A8H3HT91_9AGAM</name>
<evidence type="ECO:0000256" key="2">
    <source>
        <dbReference type="SAM" id="MobiDB-lite"/>
    </source>
</evidence>
<dbReference type="InterPro" id="IPR056884">
    <property type="entry name" value="NPHP3-like_N"/>
</dbReference>
<reference evidence="4" key="1">
    <citation type="submission" date="2021-01" db="EMBL/GenBank/DDBJ databases">
        <authorList>
            <person name="Kaushik A."/>
        </authorList>
    </citation>
    <scope>NUCLEOTIDE SEQUENCE</scope>
    <source>
        <strain evidence="4">AG5</strain>
    </source>
</reference>
<gene>
    <name evidence="4" type="ORF">RDB_LOCUS2668</name>
</gene>
<dbReference type="EMBL" id="CAJNJQ010000060">
    <property type="protein sequence ID" value="CAE7053422.1"/>
    <property type="molecule type" value="Genomic_DNA"/>
</dbReference>
<dbReference type="PROSITE" id="PS50837">
    <property type="entry name" value="NACHT"/>
    <property type="match status" value="1"/>
</dbReference>
<dbReference type="SUPFAM" id="SSF52540">
    <property type="entry name" value="P-loop containing nucleoside triphosphate hydrolases"/>
    <property type="match status" value="1"/>
</dbReference>
<dbReference type="PANTHER" id="PTHR10039:SF17">
    <property type="entry name" value="FUNGAL STAND N-TERMINAL GOODBYE DOMAIN-CONTAINING PROTEIN-RELATED"/>
    <property type="match status" value="1"/>
</dbReference>
<protein>
    <recommendedName>
        <fullName evidence="3">NACHT domain-containing protein</fullName>
    </recommendedName>
</protein>
<dbReference type="PANTHER" id="PTHR10039">
    <property type="entry name" value="AMELOGENIN"/>
    <property type="match status" value="1"/>
</dbReference>
<evidence type="ECO:0000313" key="5">
    <source>
        <dbReference type="Proteomes" id="UP000663827"/>
    </source>
</evidence>
<evidence type="ECO:0000259" key="3">
    <source>
        <dbReference type="PROSITE" id="PS50837"/>
    </source>
</evidence>
<dbReference type="AlphaFoldDB" id="A0A8H3HT91"/>
<dbReference type="Proteomes" id="UP000663827">
    <property type="component" value="Unassembled WGS sequence"/>
</dbReference>
<evidence type="ECO:0000313" key="4">
    <source>
        <dbReference type="EMBL" id="CAE7053422.1"/>
    </source>
</evidence>
<feature type="compositionally biased region" description="Polar residues" evidence="2">
    <location>
        <begin position="10"/>
        <end position="20"/>
    </location>
</feature>
<dbReference type="InterPro" id="IPR007111">
    <property type="entry name" value="NACHT_NTPase"/>
</dbReference>
<keyword evidence="1" id="KW-0677">Repeat</keyword>
<feature type="region of interest" description="Disordered" evidence="2">
    <location>
        <begin position="1"/>
        <end position="46"/>
    </location>
</feature>
<dbReference type="InterPro" id="IPR027417">
    <property type="entry name" value="P-loop_NTPase"/>
</dbReference>
<comment type="caution">
    <text evidence="4">The sequence shown here is derived from an EMBL/GenBank/DDBJ whole genome shotgun (WGS) entry which is preliminary data.</text>
</comment>
<accession>A0A8H3HT91</accession>
<dbReference type="Pfam" id="PF24883">
    <property type="entry name" value="NPHP3_N"/>
    <property type="match status" value="1"/>
</dbReference>
<dbReference type="Gene3D" id="3.40.50.300">
    <property type="entry name" value="P-loop containing nucleotide triphosphate hydrolases"/>
    <property type="match status" value="1"/>
</dbReference>
<proteinExistence type="predicted"/>
<evidence type="ECO:0000256" key="1">
    <source>
        <dbReference type="ARBA" id="ARBA00022737"/>
    </source>
</evidence>
<organism evidence="4 5">
    <name type="scientific">Rhizoctonia solani</name>
    <dbReference type="NCBI Taxonomy" id="456999"/>
    <lineage>
        <taxon>Eukaryota</taxon>
        <taxon>Fungi</taxon>
        <taxon>Dikarya</taxon>
        <taxon>Basidiomycota</taxon>
        <taxon>Agaricomycotina</taxon>
        <taxon>Agaricomycetes</taxon>
        <taxon>Cantharellales</taxon>
        <taxon>Ceratobasidiaceae</taxon>
        <taxon>Rhizoctonia</taxon>
    </lineage>
</organism>